<feature type="transmembrane region" description="Helical" evidence="8">
    <location>
        <begin position="77"/>
        <end position="96"/>
    </location>
</feature>
<evidence type="ECO:0000256" key="8">
    <source>
        <dbReference type="SAM" id="Phobius"/>
    </source>
</evidence>
<accession>A0A0B6RSY3</accession>
<feature type="transmembrane region" description="Helical" evidence="8">
    <location>
        <begin position="20"/>
        <end position="41"/>
    </location>
</feature>
<keyword evidence="6 8" id="KW-1133">Transmembrane helix</keyword>
<organism evidence="9 10">
    <name type="scientific">Burkholderia plantarii</name>
    <dbReference type="NCBI Taxonomy" id="41899"/>
    <lineage>
        <taxon>Bacteria</taxon>
        <taxon>Pseudomonadati</taxon>
        <taxon>Pseudomonadota</taxon>
        <taxon>Betaproteobacteria</taxon>
        <taxon>Burkholderiales</taxon>
        <taxon>Burkholderiaceae</taxon>
        <taxon>Burkholderia</taxon>
    </lineage>
</organism>
<feature type="transmembrane region" description="Helical" evidence="8">
    <location>
        <begin position="47"/>
        <end position="65"/>
    </location>
</feature>
<dbReference type="EMBL" id="CP002580">
    <property type="protein sequence ID" value="AJK46488.1"/>
    <property type="molecule type" value="Genomic_DNA"/>
</dbReference>
<dbReference type="HOGENOM" id="CLU_120472_1_0_4"/>
<dbReference type="RefSeq" id="WP_042624972.1">
    <property type="nucleotide sequence ID" value="NZ_BSTO01000011.1"/>
</dbReference>
<dbReference type="PANTHER" id="PTHR37819:SF1">
    <property type="entry name" value="PROTEIN PSIE"/>
    <property type="match status" value="1"/>
</dbReference>
<dbReference type="OrthoDB" id="9792470at2"/>
<dbReference type="InterPro" id="IPR020948">
    <property type="entry name" value="P_starv_induced_PsiE-like"/>
</dbReference>
<name>A0A0B6RSY3_BURPL</name>
<keyword evidence="5 8" id="KW-0812">Transmembrane</keyword>
<evidence type="ECO:0000256" key="6">
    <source>
        <dbReference type="ARBA" id="ARBA00022989"/>
    </source>
</evidence>
<comment type="similarity">
    <text evidence="2">Belongs to the PsiE family.</text>
</comment>
<reference evidence="10" key="1">
    <citation type="submission" date="2011-03" db="EMBL/GenBank/DDBJ databases">
        <authorList>
            <person name="Voget S."/>
            <person name="Streit W.R."/>
            <person name="Jaeger K.E."/>
            <person name="Daniel R."/>
        </authorList>
    </citation>
    <scope>NUCLEOTIDE SEQUENCE [LARGE SCALE GENOMIC DNA]</scope>
    <source>
        <strain evidence="10">PG1</strain>
    </source>
</reference>
<dbReference type="Pfam" id="PF06146">
    <property type="entry name" value="PsiE"/>
    <property type="match status" value="1"/>
</dbReference>
<comment type="subcellular location">
    <subcellularLocation>
        <location evidence="1">Cell inner membrane</location>
        <topology evidence="1">Multi-pass membrane protein</topology>
    </subcellularLocation>
</comment>
<keyword evidence="4" id="KW-1003">Cell membrane</keyword>
<dbReference type="GO" id="GO:0016036">
    <property type="term" value="P:cellular response to phosphate starvation"/>
    <property type="evidence" value="ECO:0007669"/>
    <property type="project" value="InterPro"/>
</dbReference>
<keyword evidence="10" id="KW-1185">Reference proteome</keyword>
<dbReference type="GO" id="GO:0005886">
    <property type="term" value="C:plasma membrane"/>
    <property type="evidence" value="ECO:0007669"/>
    <property type="project" value="UniProtKB-SubCell"/>
</dbReference>
<dbReference type="AlphaFoldDB" id="A0A0B6RSY3"/>
<sequence>MLRERLESHLKWLMEICEMLGLVVIGLGTAIALANLVWSVIRTEQVTLTDLLLMFLFLEVFAMVSQYLKSGQLPVRFPLYIAIGSIARDIILRAATNTEAHLLASALAVVLMATGVLVIRYGQCKFPGQSSERKLDEMSQ</sequence>
<protein>
    <recommendedName>
        <fullName evidence="3">Protein PsiE</fullName>
    </recommendedName>
</protein>
<feature type="transmembrane region" description="Helical" evidence="8">
    <location>
        <begin position="102"/>
        <end position="121"/>
    </location>
</feature>
<evidence type="ECO:0000256" key="3">
    <source>
        <dbReference type="ARBA" id="ARBA00021903"/>
    </source>
</evidence>
<dbReference type="Proteomes" id="UP000031838">
    <property type="component" value="Chromosome 1"/>
</dbReference>
<dbReference type="PIRSF" id="PIRSF029598">
    <property type="entry name" value="PsiE"/>
    <property type="match status" value="1"/>
</dbReference>
<dbReference type="KEGG" id="bgp:BGL_1c19790"/>
<dbReference type="InterPro" id="IPR009315">
    <property type="entry name" value="P_starv_induced_PsiE"/>
</dbReference>
<reference evidence="9 10" key="2">
    <citation type="journal article" date="2016" name="Appl. Microbiol. Biotechnol.">
        <title>Mutations improving production and secretion of extracellular lipase by Burkholderia glumae PG1.</title>
        <authorList>
            <person name="Knapp A."/>
            <person name="Voget S."/>
            <person name="Gao R."/>
            <person name="Zaburannyi N."/>
            <person name="Krysciak D."/>
            <person name="Breuer M."/>
            <person name="Hauer B."/>
            <person name="Streit W.R."/>
            <person name="Muller R."/>
            <person name="Daniel R."/>
            <person name="Jaeger K.E."/>
        </authorList>
    </citation>
    <scope>NUCLEOTIDE SEQUENCE [LARGE SCALE GENOMIC DNA]</scope>
    <source>
        <strain evidence="9 10">PG1</strain>
    </source>
</reference>
<proteinExistence type="inferred from homology"/>
<evidence type="ECO:0000256" key="5">
    <source>
        <dbReference type="ARBA" id="ARBA00022692"/>
    </source>
</evidence>
<evidence type="ECO:0000256" key="4">
    <source>
        <dbReference type="ARBA" id="ARBA00022475"/>
    </source>
</evidence>
<evidence type="ECO:0000256" key="1">
    <source>
        <dbReference type="ARBA" id="ARBA00004429"/>
    </source>
</evidence>
<evidence type="ECO:0000256" key="7">
    <source>
        <dbReference type="ARBA" id="ARBA00023136"/>
    </source>
</evidence>
<dbReference type="KEGG" id="bpla:bpln_1g18110"/>
<evidence type="ECO:0000313" key="9">
    <source>
        <dbReference type="EMBL" id="AJK46488.1"/>
    </source>
</evidence>
<dbReference type="PANTHER" id="PTHR37819">
    <property type="entry name" value="PROTEIN PSIE"/>
    <property type="match status" value="1"/>
</dbReference>
<gene>
    <name evidence="9" type="ORF">BGL_1c19790</name>
</gene>
<keyword evidence="7 8" id="KW-0472">Membrane</keyword>
<evidence type="ECO:0000313" key="10">
    <source>
        <dbReference type="Proteomes" id="UP000031838"/>
    </source>
</evidence>
<evidence type="ECO:0000256" key="2">
    <source>
        <dbReference type="ARBA" id="ARBA00005632"/>
    </source>
</evidence>